<accession>G5H6H6</accession>
<evidence type="ECO:0000313" key="7">
    <source>
        <dbReference type="Proteomes" id="UP000006008"/>
    </source>
</evidence>
<dbReference type="Proteomes" id="UP000006008">
    <property type="component" value="Unassembled WGS sequence"/>
</dbReference>
<evidence type="ECO:0000259" key="5">
    <source>
        <dbReference type="Pfam" id="PF22244"/>
    </source>
</evidence>
<dbReference type="Pfam" id="PF22244">
    <property type="entry name" value="GCE_fung"/>
    <property type="match status" value="1"/>
</dbReference>
<dbReference type="RefSeq" id="WP_009133342.1">
    <property type="nucleotide sequence ID" value="NZ_CP102250.1"/>
</dbReference>
<evidence type="ECO:0000256" key="3">
    <source>
        <dbReference type="ARBA" id="ARBA00022801"/>
    </source>
</evidence>
<dbReference type="AlphaFoldDB" id="G5H6H6"/>
<dbReference type="SUPFAM" id="SSF53474">
    <property type="entry name" value="alpha/beta-Hydrolases"/>
    <property type="match status" value="1"/>
</dbReference>
<evidence type="ECO:0000256" key="1">
    <source>
        <dbReference type="ARBA" id="ARBA00022487"/>
    </source>
</evidence>
<organism evidence="6 7">
    <name type="scientific">Alistipes indistinctus YIT 12060</name>
    <dbReference type="NCBI Taxonomy" id="742725"/>
    <lineage>
        <taxon>Bacteria</taxon>
        <taxon>Pseudomonadati</taxon>
        <taxon>Bacteroidota</taxon>
        <taxon>Bacteroidia</taxon>
        <taxon>Bacteroidales</taxon>
        <taxon>Rikenellaceae</taxon>
        <taxon>Alistipes</taxon>
    </lineage>
</organism>
<proteinExistence type="predicted"/>
<feature type="domain" description="4-O-methyl-glucuronoyl methylesterase-like" evidence="5">
    <location>
        <begin position="258"/>
        <end position="407"/>
    </location>
</feature>
<dbReference type="GeneID" id="92816954"/>
<keyword evidence="3" id="KW-0378">Hydrolase</keyword>
<sequence>MKPIKKCGWCSRLRIRKAGICAVLSGGALLLGAGRVAAQADKANYDESKVPHYRLPEPLVCNDGRRVTSVGEWESRRDREILPLFRSQMYGYVPAPEVPLSTEYTVLSEEEALDGRAIRRQVRIRFVRPATGRSPADRQDVLVLIYLPKDKATGEHRGNQRGVPVFLAYNFYGNQTVNADPGILPTISWCRNNERFGVTDHDGSKAIRGSNAWSWPVDTLLSEGFGLVTACYNDIYPDGTGNRDRSVIRLFGDTLQRADGWGAISAWAWGLSRIMDYLEQAPGVDASRVTVTGHSRLGKTALWAAAQDRRFAAVISTNSGCGGAALFRREFGETADLICGPVGYWFCPNFQQYRNNEAALPVDQHELIALMAPRPAYVASATEDLWADPRGEFLSAAHAGEVYALYGYRGLDTFTMPPADRPLAHRVGYHLRTGQHDVTAWDWAQYIPFVKREVCANGK</sequence>
<evidence type="ECO:0000313" key="6">
    <source>
        <dbReference type="EMBL" id="EHB92987.1"/>
    </source>
</evidence>
<reference evidence="6 7" key="1">
    <citation type="submission" date="2011-08" db="EMBL/GenBank/DDBJ databases">
        <title>The Genome Sequence of Alistipes indistinctus YIT 12060.</title>
        <authorList>
            <consortium name="The Broad Institute Genome Sequencing Platform"/>
            <person name="Earl A."/>
            <person name="Ward D."/>
            <person name="Feldgarden M."/>
            <person name="Gevers D."/>
            <person name="Morotomi M."/>
            <person name="Young S.K."/>
            <person name="Zeng Q."/>
            <person name="Gargeya S."/>
            <person name="Fitzgerald M."/>
            <person name="Haas B."/>
            <person name="Abouelleil A."/>
            <person name="Alvarado L."/>
            <person name="Arachchi H.M."/>
            <person name="Berlin A."/>
            <person name="Brown A."/>
            <person name="Chapman S.B."/>
            <person name="Chen Z."/>
            <person name="Dunbar C."/>
            <person name="Freedman E."/>
            <person name="Gearin G."/>
            <person name="Gellesch M."/>
            <person name="Goldberg J."/>
            <person name="Griggs A."/>
            <person name="Gujja S."/>
            <person name="Heiman D."/>
            <person name="Howarth C."/>
            <person name="Larson L."/>
            <person name="Lui A."/>
            <person name="MacDonald P.J.P."/>
            <person name="Montmayeur A."/>
            <person name="Murphy C."/>
            <person name="Neiman D."/>
            <person name="Pearson M."/>
            <person name="Priest M."/>
            <person name="Roberts A."/>
            <person name="Saif S."/>
            <person name="Shea T."/>
            <person name="Shenoy N."/>
            <person name="Sisk P."/>
            <person name="Stolte C."/>
            <person name="Sykes S."/>
            <person name="Wortman J."/>
            <person name="Nusbaum C."/>
            <person name="Birren B."/>
        </authorList>
    </citation>
    <scope>NUCLEOTIDE SEQUENCE [LARGE SCALE GENOMIC DNA]</scope>
    <source>
        <strain evidence="6 7">YIT 12060</strain>
    </source>
</reference>
<dbReference type="PATRIC" id="fig|742725.3.peg.586"/>
<dbReference type="HOGENOM" id="CLU_045118_0_0_10"/>
<protein>
    <recommendedName>
        <fullName evidence="5">4-O-methyl-glucuronoyl methylesterase-like domain-containing protein</fullName>
    </recommendedName>
</protein>
<comment type="caution">
    <text evidence="6">The sequence shown here is derived from an EMBL/GenBank/DDBJ whole genome shotgun (WGS) entry which is preliminary data.</text>
</comment>
<dbReference type="InterPro" id="IPR029058">
    <property type="entry name" value="AB_hydrolase_fold"/>
</dbReference>
<keyword evidence="7" id="KW-1185">Reference proteome</keyword>
<keyword evidence="1" id="KW-0719">Serine esterase</keyword>
<keyword evidence="2 4" id="KW-0732">Signal</keyword>
<dbReference type="eggNOG" id="COG1073">
    <property type="taxonomic scope" value="Bacteria"/>
</dbReference>
<gene>
    <name evidence="6" type="ORF">HMPREF9450_00536</name>
</gene>
<feature type="chain" id="PRO_5003477647" description="4-O-methyl-glucuronoyl methylesterase-like domain-containing protein" evidence="4">
    <location>
        <begin position="34"/>
        <end position="459"/>
    </location>
</feature>
<name>G5H6H6_9BACT</name>
<evidence type="ECO:0000256" key="4">
    <source>
        <dbReference type="SAM" id="SignalP"/>
    </source>
</evidence>
<dbReference type="InterPro" id="IPR054579">
    <property type="entry name" value="GCE-like_dom"/>
</dbReference>
<dbReference type="Gene3D" id="3.40.50.1820">
    <property type="entry name" value="alpha/beta hydrolase"/>
    <property type="match status" value="1"/>
</dbReference>
<dbReference type="EMBL" id="ADLD01000005">
    <property type="protein sequence ID" value="EHB92987.1"/>
    <property type="molecule type" value="Genomic_DNA"/>
</dbReference>
<dbReference type="GO" id="GO:0052689">
    <property type="term" value="F:carboxylic ester hydrolase activity"/>
    <property type="evidence" value="ECO:0007669"/>
    <property type="project" value="UniProtKB-KW"/>
</dbReference>
<evidence type="ECO:0000256" key="2">
    <source>
        <dbReference type="ARBA" id="ARBA00022729"/>
    </source>
</evidence>
<feature type="signal peptide" evidence="4">
    <location>
        <begin position="1"/>
        <end position="33"/>
    </location>
</feature>
<dbReference type="STRING" id="742725.HMPREF9450_00536"/>